<accession>A0ABY1QAD1</accession>
<dbReference type="RefSeq" id="WP_283433668.1">
    <property type="nucleotide sequence ID" value="NZ_FXUG01000009.1"/>
</dbReference>
<evidence type="ECO:0000256" key="3">
    <source>
        <dbReference type="ARBA" id="ARBA00022679"/>
    </source>
</evidence>
<comment type="similarity">
    <text evidence="7">Belongs to the glycosyltransferase 87 family.</text>
</comment>
<evidence type="ECO:0000256" key="1">
    <source>
        <dbReference type="ARBA" id="ARBA00004651"/>
    </source>
</evidence>
<feature type="transmembrane region" description="Helical" evidence="8">
    <location>
        <begin position="198"/>
        <end position="221"/>
    </location>
</feature>
<keyword evidence="4 8" id="KW-0812">Transmembrane</keyword>
<name>A0ABY1QAD1_9BACT</name>
<comment type="caution">
    <text evidence="9">The sequence shown here is derived from an EMBL/GenBank/DDBJ whole genome shotgun (WGS) entry which is preliminary data.</text>
</comment>
<evidence type="ECO:0008006" key="11">
    <source>
        <dbReference type="Google" id="ProtNLM"/>
    </source>
</evidence>
<keyword evidence="10" id="KW-1185">Reference proteome</keyword>
<gene>
    <name evidence="9" type="ORF">SAMN06265222_10980</name>
</gene>
<evidence type="ECO:0000256" key="5">
    <source>
        <dbReference type="ARBA" id="ARBA00022989"/>
    </source>
</evidence>
<proteinExistence type="inferred from homology"/>
<feature type="transmembrane region" description="Helical" evidence="8">
    <location>
        <begin position="59"/>
        <end position="80"/>
    </location>
</feature>
<evidence type="ECO:0000256" key="8">
    <source>
        <dbReference type="SAM" id="Phobius"/>
    </source>
</evidence>
<comment type="subcellular location">
    <subcellularLocation>
        <location evidence="1">Cell membrane</location>
        <topology evidence="1">Multi-pass membrane protein</topology>
    </subcellularLocation>
</comment>
<reference evidence="9 10" key="1">
    <citation type="submission" date="2017-05" db="EMBL/GenBank/DDBJ databases">
        <authorList>
            <person name="Varghese N."/>
            <person name="Submissions S."/>
        </authorList>
    </citation>
    <scope>NUCLEOTIDE SEQUENCE [LARGE SCALE GENOMIC DNA]</scope>
    <source>
        <strain evidence="9 10">DSM 25457</strain>
    </source>
</reference>
<evidence type="ECO:0000256" key="7">
    <source>
        <dbReference type="ARBA" id="ARBA00024033"/>
    </source>
</evidence>
<evidence type="ECO:0000313" key="9">
    <source>
        <dbReference type="EMBL" id="SMP65540.1"/>
    </source>
</evidence>
<feature type="transmembrane region" description="Helical" evidence="8">
    <location>
        <begin position="364"/>
        <end position="381"/>
    </location>
</feature>
<sequence length="489" mass="52905">MPDASAQAQRRIAFRTPKGLKSSFHDSRDTKLLAAPNNNSANRSPSVKPDSWHIGSRTLAVAATILLGLGLAATLTRVVVQYQTPGPFTPDRQGLCDFHNGIYFPARAAIAGESPYSESYAANYPVARQIPFFSPVILWLHAPLALLPLHAGEAVNILLQIAILLAIAAVCADAAGFRNRLDVTLSIAAAIVFTRCGHITLFTGYFTFQLVLATYLAVIWADRKPVASAWMLLIVSAKPTYILPLGFLMLARGNYRALAIGASFSIAAAIASLGWIAYHEGNGDLANGIRIVQEQIVQTQEVHRGMEDESPVHSWTRLDLFAILAKWSGKDPGDLPHLAFMFVILTLPMVALRRIKNSQSDDGIAGLAGALAMTTMLVSLYHQSYDALLLAAPLTGAITANWNRVNSSHAPLTWRCIDARLRFILIALLACPAVNYLSTRFFLTRLDPSPSWASLATSLNGVSLALALIILTWIAWAPGSTAQNNAFND</sequence>
<feature type="transmembrane region" description="Helical" evidence="8">
    <location>
        <begin position="157"/>
        <end position="177"/>
    </location>
</feature>
<feature type="transmembrane region" description="Helical" evidence="8">
    <location>
        <begin position="335"/>
        <end position="352"/>
    </location>
</feature>
<dbReference type="EMBL" id="FXUG01000009">
    <property type="protein sequence ID" value="SMP65540.1"/>
    <property type="molecule type" value="Genomic_DNA"/>
</dbReference>
<feature type="transmembrane region" description="Helical" evidence="8">
    <location>
        <begin position="455"/>
        <end position="476"/>
    </location>
</feature>
<evidence type="ECO:0000256" key="6">
    <source>
        <dbReference type="ARBA" id="ARBA00023136"/>
    </source>
</evidence>
<dbReference type="Pfam" id="PF09594">
    <property type="entry name" value="GT87"/>
    <property type="match status" value="1"/>
</dbReference>
<keyword evidence="2" id="KW-1003">Cell membrane</keyword>
<feature type="transmembrane region" description="Helical" evidence="8">
    <location>
        <begin position="423"/>
        <end position="443"/>
    </location>
</feature>
<feature type="transmembrane region" description="Helical" evidence="8">
    <location>
        <begin position="227"/>
        <end position="250"/>
    </location>
</feature>
<feature type="transmembrane region" description="Helical" evidence="8">
    <location>
        <begin position="132"/>
        <end position="151"/>
    </location>
</feature>
<dbReference type="InterPro" id="IPR018584">
    <property type="entry name" value="GT87"/>
</dbReference>
<evidence type="ECO:0000256" key="4">
    <source>
        <dbReference type="ARBA" id="ARBA00022692"/>
    </source>
</evidence>
<keyword evidence="3" id="KW-0808">Transferase</keyword>
<evidence type="ECO:0000313" key="10">
    <source>
        <dbReference type="Proteomes" id="UP001158067"/>
    </source>
</evidence>
<feature type="transmembrane region" description="Helical" evidence="8">
    <location>
        <begin position="257"/>
        <end position="278"/>
    </location>
</feature>
<keyword evidence="6 8" id="KW-0472">Membrane</keyword>
<evidence type="ECO:0000256" key="2">
    <source>
        <dbReference type="ARBA" id="ARBA00022475"/>
    </source>
</evidence>
<keyword evidence="5 8" id="KW-1133">Transmembrane helix</keyword>
<protein>
    <recommendedName>
        <fullName evidence="11">DUF2029 domain-containing protein</fullName>
    </recommendedName>
</protein>
<dbReference type="Proteomes" id="UP001158067">
    <property type="component" value="Unassembled WGS sequence"/>
</dbReference>
<organism evidence="9 10">
    <name type="scientific">Neorhodopirellula lusitana</name>
    <dbReference type="NCBI Taxonomy" id="445327"/>
    <lineage>
        <taxon>Bacteria</taxon>
        <taxon>Pseudomonadati</taxon>
        <taxon>Planctomycetota</taxon>
        <taxon>Planctomycetia</taxon>
        <taxon>Pirellulales</taxon>
        <taxon>Pirellulaceae</taxon>
        <taxon>Neorhodopirellula</taxon>
    </lineage>
</organism>